<evidence type="ECO:0000256" key="9">
    <source>
        <dbReference type="ARBA" id="ARBA00023136"/>
    </source>
</evidence>
<dbReference type="GO" id="GO:0016887">
    <property type="term" value="F:ATP hydrolysis activity"/>
    <property type="evidence" value="ECO:0007669"/>
    <property type="project" value="InterPro"/>
</dbReference>
<dbReference type="EMBL" id="VUMD01000003">
    <property type="protein sequence ID" value="MSS35907.1"/>
    <property type="molecule type" value="Genomic_DNA"/>
</dbReference>
<reference evidence="11 12" key="1">
    <citation type="submission" date="2019-08" db="EMBL/GenBank/DDBJ databases">
        <title>In-depth cultivation of the pig gut microbiome towards novel bacterial diversity and tailored functional studies.</title>
        <authorList>
            <person name="Wylensek D."/>
            <person name="Hitch T.C.A."/>
            <person name="Clavel T."/>
        </authorList>
    </citation>
    <scope>NUCLEOTIDE SEQUENCE [LARGE SCALE GENOMIC DNA]</scope>
    <source>
        <strain evidence="11 12">WCA-389-WT-23D1</strain>
    </source>
</reference>
<evidence type="ECO:0000313" key="11">
    <source>
        <dbReference type="EMBL" id="MSS35907.1"/>
    </source>
</evidence>
<sequence length="503" mass="55697">METENLLKMTEIDKRFPGVHALKKVSFQLKTGEVHALLGENGAGKSTLMNILGGVFPADSGRIEIKGKPVSIEKVSDAQKHGVAVIHQELVLVPHMTIAENVFMGREPKTRWGTVDTAFMEREAERMIRRVGLELPACTIVGSLSVAQQQMVEIAKALSLKANILVMDEPTSSLTEKEVQVLFQIVNRLKKEGVGIIYISHRMSELFEITDRITVMRDGMYIETKLTKETDTDELVALMVGRKLENYYTRNYRKPGKVTLEVRNLGDRYKLKNISFLAREGEILGFSGLIGAGRSELMQAIVGLEPYTEGTVLISGKEQKGHSYQDTLKQGLAFVPEDRKKQGLILINSVAFNLTITVLKEFIHGVAVSQKKEEGIAERSIENLRIKVSGHNQIAGNLSGGNQQKILIGKWLATNPKILIVDEPTRGVDVGAKADIYAIIDGLAAKGITIIMVSSDLNEIMNMCDRVIVMKNGRITGEVSREELSQERIMQYATDEGGKTDHV</sequence>
<evidence type="ECO:0000256" key="7">
    <source>
        <dbReference type="ARBA" id="ARBA00022840"/>
    </source>
</evidence>
<dbReference type="CDD" id="cd03215">
    <property type="entry name" value="ABC_Carb_Monos_II"/>
    <property type="match status" value="1"/>
</dbReference>
<comment type="subcellular location">
    <subcellularLocation>
        <location evidence="1">Cell membrane</location>
        <topology evidence="1">Peripheral membrane protein</topology>
    </subcellularLocation>
</comment>
<dbReference type="FunFam" id="3.40.50.300:FF:000127">
    <property type="entry name" value="Ribose import ATP-binding protein RbsA"/>
    <property type="match status" value="1"/>
</dbReference>
<keyword evidence="9" id="KW-0472">Membrane</keyword>
<dbReference type="PANTHER" id="PTHR43790:SF3">
    <property type="entry name" value="D-ALLOSE IMPORT ATP-BINDING PROTEIN ALSA-RELATED"/>
    <property type="match status" value="1"/>
</dbReference>
<accession>A0A7X2NJB8</accession>
<keyword evidence="3" id="KW-1003">Cell membrane</keyword>
<dbReference type="SUPFAM" id="SSF52540">
    <property type="entry name" value="P-loop containing nucleoside triphosphate hydrolases"/>
    <property type="match status" value="2"/>
</dbReference>
<dbReference type="InterPro" id="IPR003439">
    <property type="entry name" value="ABC_transporter-like_ATP-bd"/>
</dbReference>
<organism evidence="11 12">
    <name type="scientific">Clostridium porci</name>
    <dbReference type="NCBI Taxonomy" id="2605778"/>
    <lineage>
        <taxon>Bacteria</taxon>
        <taxon>Bacillati</taxon>
        <taxon>Bacillota</taxon>
        <taxon>Clostridia</taxon>
        <taxon>Eubacteriales</taxon>
        <taxon>Clostridiaceae</taxon>
        <taxon>Clostridium</taxon>
    </lineage>
</organism>
<dbReference type="PROSITE" id="PS00211">
    <property type="entry name" value="ABC_TRANSPORTER_1"/>
    <property type="match status" value="1"/>
</dbReference>
<proteinExistence type="predicted"/>
<dbReference type="Pfam" id="PF00005">
    <property type="entry name" value="ABC_tran"/>
    <property type="match status" value="2"/>
</dbReference>
<evidence type="ECO:0000256" key="1">
    <source>
        <dbReference type="ARBA" id="ARBA00004202"/>
    </source>
</evidence>
<dbReference type="GO" id="GO:0005886">
    <property type="term" value="C:plasma membrane"/>
    <property type="evidence" value="ECO:0007669"/>
    <property type="project" value="UniProtKB-SubCell"/>
</dbReference>
<dbReference type="InterPro" id="IPR027417">
    <property type="entry name" value="P-loop_NTPase"/>
</dbReference>
<keyword evidence="7 11" id="KW-0067">ATP-binding</keyword>
<keyword evidence="2" id="KW-0813">Transport</keyword>
<keyword evidence="12" id="KW-1185">Reference proteome</keyword>
<keyword evidence="8" id="KW-1278">Translocase</keyword>
<comment type="caution">
    <text evidence="11">The sequence shown here is derived from an EMBL/GenBank/DDBJ whole genome shotgun (WGS) entry which is preliminary data.</text>
</comment>
<feature type="domain" description="ABC transporter" evidence="10">
    <location>
        <begin position="242"/>
        <end position="497"/>
    </location>
</feature>
<evidence type="ECO:0000256" key="2">
    <source>
        <dbReference type="ARBA" id="ARBA00022448"/>
    </source>
</evidence>
<dbReference type="InterPro" id="IPR003593">
    <property type="entry name" value="AAA+_ATPase"/>
</dbReference>
<dbReference type="CDD" id="cd03216">
    <property type="entry name" value="ABC_Carb_Monos_I"/>
    <property type="match status" value="1"/>
</dbReference>
<dbReference type="RefSeq" id="WP_154471302.1">
    <property type="nucleotide sequence ID" value="NZ_DBEWUL010000141.1"/>
</dbReference>
<name>A0A7X2NJB8_9CLOT</name>
<dbReference type="InterPro" id="IPR017871">
    <property type="entry name" value="ABC_transporter-like_CS"/>
</dbReference>
<dbReference type="SMART" id="SM00382">
    <property type="entry name" value="AAA"/>
    <property type="match status" value="2"/>
</dbReference>
<evidence type="ECO:0000256" key="4">
    <source>
        <dbReference type="ARBA" id="ARBA00022597"/>
    </source>
</evidence>
<dbReference type="InterPro" id="IPR050107">
    <property type="entry name" value="ABC_carbohydrate_import_ATPase"/>
</dbReference>
<dbReference type="AlphaFoldDB" id="A0A7X2NJB8"/>
<dbReference type="Gene3D" id="3.40.50.300">
    <property type="entry name" value="P-loop containing nucleotide triphosphate hydrolases"/>
    <property type="match status" value="2"/>
</dbReference>
<evidence type="ECO:0000259" key="10">
    <source>
        <dbReference type="PROSITE" id="PS50893"/>
    </source>
</evidence>
<evidence type="ECO:0000256" key="5">
    <source>
        <dbReference type="ARBA" id="ARBA00022737"/>
    </source>
</evidence>
<evidence type="ECO:0000256" key="8">
    <source>
        <dbReference type="ARBA" id="ARBA00022967"/>
    </source>
</evidence>
<dbReference type="Proteomes" id="UP000429958">
    <property type="component" value="Unassembled WGS sequence"/>
</dbReference>
<evidence type="ECO:0000313" key="12">
    <source>
        <dbReference type="Proteomes" id="UP000429958"/>
    </source>
</evidence>
<protein>
    <submittedName>
        <fullName evidence="11">Sugar ABC transporter ATP-binding protein</fullName>
    </submittedName>
</protein>
<dbReference type="PROSITE" id="PS50893">
    <property type="entry name" value="ABC_TRANSPORTER_2"/>
    <property type="match status" value="2"/>
</dbReference>
<dbReference type="PANTHER" id="PTHR43790">
    <property type="entry name" value="CARBOHYDRATE TRANSPORT ATP-BINDING PROTEIN MG119-RELATED"/>
    <property type="match status" value="1"/>
</dbReference>
<evidence type="ECO:0000256" key="3">
    <source>
        <dbReference type="ARBA" id="ARBA00022475"/>
    </source>
</evidence>
<keyword evidence="4" id="KW-0762">Sugar transport</keyword>
<dbReference type="GO" id="GO:0005524">
    <property type="term" value="F:ATP binding"/>
    <property type="evidence" value="ECO:0007669"/>
    <property type="project" value="UniProtKB-KW"/>
</dbReference>
<keyword evidence="5" id="KW-0677">Repeat</keyword>
<feature type="domain" description="ABC transporter" evidence="10">
    <location>
        <begin position="7"/>
        <end position="243"/>
    </location>
</feature>
<evidence type="ECO:0000256" key="6">
    <source>
        <dbReference type="ARBA" id="ARBA00022741"/>
    </source>
</evidence>
<gene>
    <name evidence="11" type="ORF">FYJ39_04725</name>
</gene>
<keyword evidence="6" id="KW-0547">Nucleotide-binding</keyword>